<evidence type="ECO:0000256" key="1">
    <source>
        <dbReference type="SAM" id="Phobius"/>
    </source>
</evidence>
<evidence type="ECO:0000313" key="2">
    <source>
        <dbReference type="EMBL" id="AWY98322.1"/>
    </source>
</evidence>
<dbReference type="AlphaFoldDB" id="A0A2Z4UBB9"/>
<feature type="transmembrane region" description="Helical" evidence="1">
    <location>
        <begin position="71"/>
        <end position="89"/>
    </location>
</feature>
<organism evidence="2 3">
    <name type="scientific">Blautia argi</name>
    <dbReference type="NCBI Taxonomy" id="1912897"/>
    <lineage>
        <taxon>Bacteria</taxon>
        <taxon>Bacillati</taxon>
        <taxon>Bacillota</taxon>
        <taxon>Clostridia</taxon>
        <taxon>Lachnospirales</taxon>
        <taxon>Lachnospiraceae</taxon>
        <taxon>Blautia</taxon>
    </lineage>
</organism>
<name>A0A2Z4UBB9_9FIRM</name>
<keyword evidence="1" id="KW-0472">Membrane</keyword>
<reference evidence="3" key="1">
    <citation type="submission" date="2018-06" db="EMBL/GenBank/DDBJ databases">
        <title>Description of Blautia argi sp. nov., a new anaerobic isolated from dog feces.</title>
        <authorList>
            <person name="Chang Y.-H."/>
            <person name="Paek J."/>
            <person name="Shin Y."/>
        </authorList>
    </citation>
    <scope>NUCLEOTIDE SEQUENCE [LARGE SCALE GENOMIC DNA]</scope>
    <source>
        <strain evidence="3">KCTC 15426</strain>
    </source>
</reference>
<proteinExistence type="predicted"/>
<dbReference type="Pfam" id="PF11070">
    <property type="entry name" value="DUF2871"/>
    <property type="match status" value="1"/>
</dbReference>
<feature type="transmembrane region" description="Helical" evidence="1">
    <location>
        <begin position="41"/>
        <end position="59"/>
    </location>
</feature>
<dbReference type="OrthoDB" id="1644899at2"/>
<dbReference type="RefSeq" id="WP_111919811.1">
    <property type="nucleotide sequence ID" value="NZ_CAUWHR010000007.1"/>
</dbReference>
<keyword evidence="1" id="KW-0812">Transmembrane</keyword>
<evidence type="ECO:0000313" key="3">
    <source>
        <dbReference type="Proteomes" id="UP000250003"/>
    </source>
</evidence>
<sequence length="139" mass="15394">MKKFIKCSFLYFLAAMAAGVFYREFTKFSGFEGNTVLADMHVHLMALGMLFFLLAAMLYKNLKLTGNKAFGRFFVIYNVGLPLLAVTMLTRGIVQVKGIELSRGMNGMLSGFAGISHILLLLALLFFFSALKQGVATEE</sequence>
<gene>
    <name evidence="2" type="ORF">DQQ01_09355</name>
</gene>
<dbReference type="KEGG" id="blau:DQQ01_09355"/>
<feature type="transmembrane region" description="Helical" evidence="1">
    <location>
        <begin position="109"/>
        <end position="131"/>
    </location>
</feature>
<accession>A0A2Z4UBB9</accession>
<keyword evidence="3" id="KW-1185">Reference proteome</keyword>
<protein>
    <submittedName>
        <fullName evidence="2">DUF2871 domain-containing protein</fullName>
    </submittedName>
</protein>
<keyword evidence="1" id="KW-1133">Transmembrane helix</keyword>
<dbReference type="InterPro" id="IPR021299">
    <property type="entry name" value="DUF2871"/>
</dbReference>
<dbReference type="EMBL" id="CP030280">
    <property type="protein sequence ID" value="AWY98322.1"/>
    <property type="molecule type" value="Genomic_DNA"/>
</dbReference>
<dbReference type="Proteomes" id="UP000250003">
    <property type="component" value="Chromosome"/>
</dbReference>